<evidence type="ECO:0000313" key="2">
    <source>
        <dbReference type="Proteomes" id="UP001321749"/>
    </source>
</evidence>
<gene>
    <name evidence="1" type="ORF">QBC42DRAFT_314393</name>
</gene>
<organism evidence="1 2">
    <name type="scientific">Cladorrhinum samala</name>
    <dbReference type="NCBI Taxonomy" id="585594"/>
    <lineage>
        <taxon>Eukaryota</taxon>
        <taxon>Fungi</taxon>
        <taxon>Dikarya</taxon>
        <taxon>Ascomycota</taxon>
        <taxon>Pezizomycotina</taxon>
        <taxon>Sordariomycetes</taxon>
        <taxon>Sordariomycetidae</taxon>
        <taxon>Sordariales</taxon>
        <taxon>Podosporaceae</taxon>
        <taxon>Cladorrhinum</taxon>
    </lineage>
</organism>
<keyword evidence="2" id="KW-1185">Reference proteome</keyword>
<sequence>MTTNVSSHKLIAEEFFRLLSRPALHGIECSDICICQQFAKAVHLVLPRWPWGVQKVVCFGLGSWINVLPDGRTSRPYCVPYGEVYKDKGKSKAFSRENEFERDDALQVMFRHVAVLDILVQLRVGANPRGLEHAVGKGMCRMVNKLAEPEVKGWGNWVEGGEDWENFVEGLKRARTKLEGKGEMRRDLPRVEVVFCGDEKNGDSGVDAQVYREIDRLLTIIWGQEVRFVSRVEEGLGEIDERTMVYCVDVDFPLRDMVLRRGKRPVVMVWRSAKEEQEDEEGGDVLWADMREVMKREYQEFRLDKERAPHTIGSSQLHLRVDAGRRAVNEDVWPTGYKPREPFDYGSVRKLGWFD</sequence>
<reference evidence="1" key="2">
    <citation type="submission" date="2023-06" db="EMBL/GenBank/DDBJ databases">
        <authorList>
            <consortium name="Lawrence Berkeley National Laboratory"/>
            <person name="Mondo S.J."/>
            <person name="Hensen N."/>
            <person name="Bonometti L."/>
            <person name="Westerberg I."/>
            <person name="Brannstrom I.O."/>
            <person name="Guillou S."/>
            <person name="Cros-Aarteil S."/>
            <person name="Calhoun S."/>
            <person name="Haridas S."/>
            <person name="Kuo A."/>
            <person name="Pangilinan J."/>
            <person name="Riley R."/>
            <person name="Labutti K."/>
            <person name="Andreopoulos B."/>
            <person name="Lipzen A."/>
            <person name="Chen C."/>
            <person name="Yanf M."/>
            <person name="Daum C."/>
            <person name="Ng V."/>
            <person name="Clum A."/>
            <person name="Steindorff A."/>
            <person name="Ohm R."/>
            <person name="Martin F."/>
            <person name="Silar P."/>
            <person name="Natvig D."/>
            <person name="Lalanne C."/>
            <person name="Gautier V."/>
            <person name="Ament-Velasquez S.L."/>
            <person name="Kruys A."/>
            <person name="Hutchinson M.I."/>
            <person name="Powell A.J."/>
            <person name="Barry K."/>
            <person name="Miller A.N."/>
            <person name="Grigoriev I.V."/>
            <person name="Debuchy R."/>
            <person name="Gladieux P."/>
            <person name="Thoren M.H."/>
            <person name="Johannesson H."/>
        </authorList>
    </citation>
    <scope>NUCLEOTIDE SEQUENCE</scope>
    <source>
        <strain evidence="1">PSN324</strain>
    </source>
</reference>
<protein>
    <submittedName>
        <fullName evidence="1">Uncharacterized protein</fullName>
    </submittedName>
</protein>
<comment type="caution">
    <text evidence="1">The sequence shown here is derived from an EMBL/GenBank/DDBJ whole genome shotgun (WGS) entry which is preliminary data.</text>
</comment>
<accession>A0AAV9I080</accession>
<dbReference type="AlphaFoldDB" id="A0AAV9I080"/>
<dbReference type="Proteomes" id="UP001321749">
    <property type="component" value="Unassembled WGS sequence"/>
</dbReference>
<dbReference type="EMBL" id="MU864941">
    <property type="protein sequence ID" value="KAK4465187.1"/>
    <property type="molecule type" value="Genomic_DNA"/>
</dbReference>
<proteinExistence type="predicted"/>
<evidence type="ECO:0000313" key="1">
    <source>
        <dbReference type="EMBL" id="KAK4465187.1"/>
    </source>
</evidence>
<reference evidence="1" key="1">
    <citation type="journal article" date="2023" name="Mol. Phylogenet. Evol.">
        <title>Genome-scale phylogeny and comparative genomics of the fungal order Sordariales.</title>
        <authorList>
            <person name="Hensen N."/>
            <person name="Bonometti L."/>
            <person name="Westerberg I."/>
            <person name="Brannstrom I.O."/>
            <person name="Guillou S."/>
            <person name="Cros-Aarteil S."/>
            <person name="Calhoun S."/>
            <person name="Haridas S."/>
            <person name="Kuo A."/>
            <person name="Mondo S."/>
            <person name="Pangilinan J."/>
            <person name="Riley R."/>
            <person name="LaButti K."/>
            <person name="Andreopoulos B."/>
            <person name="Lipzen A."/>
            <person name="Chen C."/>
            <person name="Yan M."/>
            <person name="Daum C."/>
            <person name="Ng V."/>
            <person name="Clum A."/>
            <person name="Steindorff A."/>
            <person name="Ohm R.A."/>
            <person name="Martin F."/>
            <person name="Silar P."/>
            <person name="Natvig D.O."/>
            <person name="Lalanne C."/>
            <person name="Gautier V."/>
            <person name="Ament-Velasquez S.L."/>
            <person name="Kruys A."/>
            <person name="Hutchinson M.I."/>
            <person name="Powell A.J."/>
            <person name="Barry K."/>
            <person name="Miller A.N."/>
            <person name="Grigoriev I.V."/>
            <person name="Debuchy R."/>
            <person name="Gladieux P."/>
            <person name="Hiltunen Thoren M."/>
            <person name="Johannesson H."/>
        </authorList>
    </citation>
    <scope>NUCLEOTIDE SEQUENCE</scope>
    <source>
        <strain evidence="1">PSN324</strain>
    </source>
</reference>
<name>A0AAV9I080_9PEZI</name>